<reference evidence="2 3" key="1">
    <citation type="submission" date="2021-06" db="EMBL/GenBank/DDBJ databases">
        <authorList>
            <person name="Kallberg Y."/>
            <person name="Tangrot J."/>
            <person name="Rosling A."/>
        </authorList>
    </citation>
    <scope>NUCLEOTIDE SEQUENCE [LARGE SCALE GENOMIC DNA]</scope>
    <source>
        <strain evidence="2 3">120-4 pot B 10/14</strain>
    </source>
</reference>
<feature type="coiled-coil region" evidence="1">
    <location>
        <begin position="91"/>
        <end position="146"/>
    </location>
</feature>
<protein>
    <submittedName>
        <fullName evidence="2">20952_t:CDS:1</fullName>
    </submittedName>
</protein>
<accession>A0ABN7VGX7</accession>
<name>A0ABN7VGX7_GIGMA</name>
<sequence length="180" mass="21141">MSCSEFTENTIKRLTNKKEKYVKRCKDLEDANKNLIRNKNDLETEINDLKQKIKEMQVNAKHTDRLHKQAIERARISSYIDPANCLGDCKIATLENTIKRLTNEKEEYVKHCKDLEGENKNLIRNINDPETEINNLKQKIEKMQVDSEHTDRLHKQAIERISSHNEYLLATTYSQQLNGQ</sequence>
<dbReference type="Gene3D" id="1.20.5.340">
    <property type="match status" value="1"/>
</dbReference>
<dbReference type="EMBL" id="CAJVQB010015012">
    <property type="protein sequence ID" value="CAG8771967.1"/>
    <property type="molecule type" value="Genomic_DNA"/>
</dbReference>
<evidence type="ECO:0000256" key="1">
    <source>
        <dbReference type="SAM" id="Coils"/>
    </source>
</evidence>
<gene>
    <name evidence="2" type="ORF">GMARGA_LOCUS18633</name>
</gene>
<evidence type="ECO:0000313" key="3">
    <source>
        <dbReference type="Proteomes" id="UP000789901"/>
    </source>
</evidence>
<keyword evidence="1" id="KW-0175">Coiled coil</keyword>
<feature type="coiled-coil region" evidence="1">
    <location>
        <begin position="4"/>
        <end position="66"/>
    </location>
</feature>
<dbReference type="Proteomes" id="UP000789901">
    <property type="component" value="Unassembled WGS sequence"/>
</dbReference>
<feature type="non-terminal residue" evidence="2">
    <location>
        <position position="180"/>
    </location>
</feature>
<evidence type="ECO:0000313" key="2">
    <source>
        <dbReference type="EMBL" id="CAG8771967.1"/>
    </source>
</evidence>
<organism evidence="2 3">
    <name type="scientific">Gigaspora margarita</name>
    <dbReference type="NCBI Taxonomy" id="4874"/>
    <lineage>
        <taxon>Eukaryota</taxon>
        <taxon>Fungi</taxon>
        <taxon>Fungi incertae sedis</taxon>
        <taxon>Mucoromycota</taxon>
        <taxon>Glomeromycotina</taxon>
        <taxon>Glomeromycetes</taxon>
        <taxon>Diversisporales</taxon>
        <taxon>Gigasporaceae</taxon>
        <taxon>Gigaspora</taxon>
    </lineage>
</organism>
<proteinExistence type="predicted"/>
<comment type="caution">
    <text evidence="2">The sequence shown here is derived from an EMBL/GenBank/DDBJ whole genome shotgun (WGS) entry which is preliminary data.</text>
</comment>
<keyword evidence="3" id="KW-1185">Reference proteome</keyword>